<dbReference type="PANTHER" id="PTHR42743">
    <property type="entry name" value="AMINO-ACID AMINOTRANSFERASE"/>
    <property type="match status" value="1"/>
</dbReference>
<evidence type="ECO:0000256" key="1">
    <source>
        <dbReference type="ARBA" id="ARBA00009320"/>
    </source>
</evidence>
<comment type="similarity">
    <text evidence="1">Belongs to the class-IV pyridoxal-phosphate-dependent aminotransferase family.</text>
</comment>
<dbReference type="RefSeq" id="WP_316973655.1">
    <property type="nucleotide sequence ID" value="NZ_JAWIIJ010000006.1"/>
</dbReference>
<dbReference type="InterPro" id="IPR050571">
    <property type="entry name" value="Class-IV_PLP-Dep_Aminotrnsfr"/>
</dbReference>
<keyword evidence="2" id="KW-0808">Transferase</keyword>
<dbReference type="InterPro" id="IPR036038">
    <property type="entry name" value="Aminotransferase-like"/>
</dbReference>
<comment type="caution">
    <text evidence="2">The sequence shown here is derived from an EMBL/GenBank/DDBJ whole genome shotgun (WGS) entry which is preliminary data.</text>
</comment>
<dbReference type="GO" id="GO:0008483">
    <property type="term" value="F:transaminase activity"/>
    <property type="evidence" value="ECO:0007669"/>
    <property type="project" value="UniProtKB-KW"/>
</dbReference>
<dbReference type="InterPro" id="IPR043131">
    <property type="entry name" value="BCAT-like_N"/>
</dbReference>
<proteinExistence type="inferred from homology"/>
<keyword evidence="3" id="KW-1185">Reference proteome</keyword>
<accession>A0ABU3VXJ2</accession>
<name>A0ABU3VXJ2_9GAMM</name>
<protein>
    <submittedName>
        <fullName evidence="2">Aminotransferase class IV</fullName>
    </submittedName>
</protein>
<evidence type="ECO:0000313" key="2">
    <source>
        <dbReference type="EMBL" id="MDV2079000.1"/>
    </source>
</evidence>
<dbReference type="SUPFAM" id="SSF56752">
    <property type="entry name" value="D-aminoacid aminotransferase-like PLP-dependent enzymes"/>
    <property type="match status" value="1"/>
</dbReference>
<keyword evidence="2" id="KW-0032">Aminotransferase</keyword>
<dbReference type="EMBL" id="JAWIIJ010000006">
    <property type="protein sequence ID" value="MDV2079000.1"/>
    <property type="molecule type" value="Genomic_DNA"/>
</dbReference>
<dbReference type="Proteomes" id="UP001269819">
    <property type="component" value="Unassembled WGS sequence"/>
</dbReference>
<dbReference type="Gene3D" id="3.30.470.10">
    <property type="match status" value="1"/>
</dbReference>
<evidence type="ECO:0000313" key="3">
    <source>
        <dbReference type="Proteomes" id="UP001269819"/>
    </source>
</evidence>
<reference evidence="2 3" key="1">
    <citation type="submission" date="2023-10" db="EMBL/GenBank/DDBJ databases">
        <title>Characteristics and mechanism of a salt-tolerant marine origin heterotrophic nitrifying- aerobic denitrifying bacteria Marinobacter xestospongiae HN1.</title>
        <authorList>
            <person name="Qi R."/>
        </authorList>
    </citation>
    <scope>NUCLEOTIDE SEQUENCE [LARGE SCALE GENOMIC DNA]</scope>
    <source>
        <strain evidence="2 3">HN1</strain>
    </source>
</reference>
<organism evidence="2 3">
    <name type="scientific">Marinobacter xestospongiae</name>
    <dbReference type="NCBI Taxonomy" id="994319"/>
    <lineage>
        <taxon>Bacteria</taxon>
        <taxon>Pseudomonadati</taxon>
        <taxon>Pseudomonadota</taxon>
        <taxon>Gammaproteobacteria</taxon>
        <taxon>Pseudomonadales</taxon>
        <taxon>Marinobacteraceae</taxon>
        <taxon>Marinobacter</taxon>
    </lineage>
</organism>
<dbReference type="Gene3D" id="3.20.10.10">
    <property type="entry name" value="D-amino Acid Aminotransferase, subunit A, domain 2"/>
    <property type="match status" value="1"/>
</dbReference>
<dbReference type="Pfam" id="PF01063">
    <property type="entry name" value="Aminotran_4"/>
    <property type="match status" value="1"/>
</dbReference>
<sequence length="271" mass="29076">MAGLDVIWADRQDLPASDRGLAYGDGLFETIRVEGDQPLLLRRHLERLVAGARRLAIPLPPDQLQQLVGEALEHYGRPSAWVLKLVLTRGSGGRGYRPPAQSRARLVLSCHAMPPLPAPGGVTATVASTPLVVSPELSGLKSLNRLEQVMASQHLPAEAYEAVFTDAGGRLLEGTRTNLLLRFDGQWWQPPAEGVAVAGVMAAALADGLTAAGERVRQRPLPLSLLSRPECEGLYLTNSVIGAVPVRRLGCLHLPIDNTLATICDPLKLPK</sequence>
<dbReference type="InterPro" id="IPR043132">
    <property type="entry name" value="BCAT-like_C"/>
</dbReference>
<gene>
    <name evidence="2" type="ORF">RYS15_09895</name>
</gene>
<dbReference type="PANTHER" id="PTHR42743:SF2">
    <property type="entry name" value="AMINODEOXYCHORISMATE LYASE"/>
    <property type="match status" value="1"/>
</dbReference>
<dbReference type="InterPro" id="IPR001544">
    <property type="entry name" value="Aminotrans_IV"/>
</dbReference>